<reference evidence="1" key="2">
    <citation type="submission" date="2020-09" db="EMBL/GenBank/DDBJ databases">
        <authorList>
            <person name="Sun Q."/>
            <person name="Sedlacek I."/>
        </authorList>
    </citation>
    <scope>NUCLEOTIDE SEQUENCE</scope>
    <source>
        <strain evidence="1">CCM 7664</strain>
    </source>
</reference>
<proteinExistence type="predicted"/>
<keyword evidence="2" id="KW-1185">Reference proteome</keyword>
<sequence length="74" mass="8368">MWRSFVDRVVIDYQKNLKDRLCHTIYLCTSSGAVPDIRPPSELHRIGGGGKLYFLGRYSLNAQSQVIAGKLKKT</sequence>
<comment type="caution">
    <text evidence="1">The sequence shown here is derived from an EMBL/GenBank/DDBJ whole genome shotgun (WGS) entry which is preliminary data.</text>
</comment>
<organism evidence="1 2">
    <name type="scientific">Oxalicibacterium solurbis</name>
    <dbReference type="NCBI Taxonomy" id="69280"/>
    <lineage>
        <taxon>Bacteria</taxon>
        <taxon>Pseudomonadati</taxon>
        <taxon>Pseudomonadota</taxon>
        <taxon>Betaproteobacteria</taxon>
        <taxon>Burkholderiales</taxon>
        <taxon>Oxalobacteraceae</taxon>
        <taxon>Oxalicibacterium</taxon>
    </lineage>
</organism>
<dbReference type="Proteomes" id="UP000627205">
    <property type="component" value="Unassembled WGS sequence"/>
</dbReference>
<evidence type="ECO:0000313" key="2">
    <source>
        <dbReference type="Proteomes" id="UP000627205"/>
    </source>
</evidence>
<dbReference type="EMBL" id="BMDP01000001">
    <property type="protein sequence ID" value="GGI53782.1"/>
    <property type="molecule type" value="Genomic_DNA"/>
</dbReference>
<name>A0A8J3AVN6_9BURK</name>
<accession>A0A8J3AVN6</accession>
<dbReference type="AlphaFoldDB" id="A0A8J3AVN6"/>
<evidence type="ECO:0000313" key="1">
    <source>
        <dbReference type="EMBL" id="GGI53782.1"/>
    </source>
</evidence>
<protein>
    <submittedName>
        <fullName evidence="1">Uncharacterized protein</fullName>
    </submittedName>
</protein>
<gene>
    <name evidence="1" type="ORF">GCM10011430_09560</name>
</gene>
<reference evidence="1" key="1">
    <citation type="journal article" date="2014" name="Int. J. Syst. Evol. Microbiol.">
        <title>Complete genome sequence of Corynebacterium casei LMG S-19264T (=DSM 44701T), isolated from a smear-ripened cheese.</title>
        <authorList>
            <consortium name="US DOE Joint Genome Institute (JGI-PGF)"/>
            <person name="Walter F."/>
            <person name="Albersmeier A."/>
            <person name="Kalinowski J."/>
            <person name="Ruckert C."/>
        </authorList>
    </citation>
    <scope>NUCLEOTIDE SEQUENCE</scope>
    <source>
        <strain evidence="1">CCM 7664</strain>
    </source>
</reference>